<dbReference type="EMBL" id="JAWJWE010000003">
    <property type="protein sequence ID" value="KAK6638937.1"/>
    <property type="molecule type" value="Genomic_DNA"/>
</dbReference>
<dbReference type="Proteomes" id="UP001372834">
    <property type="component" value="Unassembled WGS sequence"/>
</dbReference>
<evidence type="ECO:0000313" key="1">
    <source>
        <dbReference type="EMBL" id="KAK6638937.1"/>
    </source>
</evidence>
<comment type="caution">
    <text evidence="1">The sequence shown here is derived from an EMBL/GenBank/DDBJ whole genome shotgun (WGS) entry which is preliminary data.</text>
</comment>
<reference evidence="1 2" key="1">
    <citation type="submission" date="2023-10" db="EMBL/GenBank/DDBJ databases">
        <title>Genomes of two closely related lineages of the louse Polyplax serrata with different host specificities.</title>
        <authorList>
            <person name="Martinu J."/>
            <person name="Tarabai H."/>
            <person name="Stefka J."/>
            <person name="Hypsa V."/>
        </authorList>
    </citation>
    <scope>NUCLEOTIDE SEQUENCE [LARGE SCALE GENOMIC DNA]</scope>
    <source>
        <strain evidence="1">HR10_N</strain>
    </source>
</reference>
<protein>
    <submittedName>
        <fullName evidence="1">Uncharacterized protein</fullName>
    </submittedName>
</protein>
<gene>
    <name evidence="1" type="ORF">RUM43_007207</name>
</gene>
<accession>A0AAN8PLZ7</accession>
<organism evidence="1 2">
    <name type="scientific">Polyplax serrata</name>
    <name type="common">Common mouse louse</name>
    <dbReference type="NCBI Taxonomy" id="468196"/>
    <lineage>
        <taxon>Eukaryota</taxon>
        <taxon>Metazoa</taxon>
        <taxon>Ecdysozoa</taxon>
        <taxon>Arthropoda</taxon>
        <taxon>Hexapoda</taxon>
        <taxon>Insecta</taxon>
        <taxon>Pterygota</taxon>
        <taxon>Neoptera</taxon>
        <taxon>Paraneoptera</taxon>
        <taxon>Psocodea</taxon>
        <taxon>Troctomorpha</taxon>
        <taxon>Phthiraptera</taxon>
        <taxon>Anoplura</taxon>
        <taxon>Polyplacidae</taxon>
        <taxon>Polyplax</taxon>
    </lineage>
</organism>
<name>A0AAN8PLZ7_POLSC</name>
<proteinExistence type="predicted"/>
<dbReference type="AlphaFoldDB" id="A0AAN8PLZ7"/>
<evidence type="ECO:0000313" key="2">
    <source>
        <dbReference type="Proteomes" id="UP001372834"/>
    </source>
</evidence>
<sequence length="104" mass="11784">MTRQKPVAKQNNAVSERRQQLHTLNGEFGHSTTSTRALHFKDAKRKPVEHPNAYMCVLGDRSVQPSMMKIVSETGMRTAETVRLNEAHGQKKIISITPKCRDNQ</sequence>